<dbReference type="AlphaFoldDB" id="A0A6J7TX46"/>
<evidence type="ECO:0000256" key="1">
    <source>
        <dbReference type="SAM" id="Phobius"/>
    </source>
</evidence>
<dbReference type="EMBL" id="CAFBQU010000001">
    <property type="protein sequence ID" value="CAB5058231.1"/>
    <property type="molecule type" value="Genomic_DNA"/>
</dbReference>
<accession>A0A6J7TX46</accession>
<feature type="transmembrane region" description="Helical" evidence="1">
    <location>
        <begin position="346"/>
        <end position="368"/>
    </location>
</feature>
<feature type="transmembrane region" description="Helical" evidence="1">
    <location>
        <begin position="57"/>
        <end position="78"/>
    </location>
</feature>
<keyword evidence="1" id="KW-1133">Transmembrane helix</keyword>
<proteinExistence type="predicted"/>
<organism evidence="3">
    <name type="scientific">freshwater metagenome</name>
    <dbReference type="NCBI Taxonomy" id="449393"/>
    <lineage>
        <taxon>unclassified sequences</taxon>
        <taxon>metagenomes</taxon>
        <taxon>ecological metagenomes</taxon>
    </lineage>
</organism>
<dbReference type="InterPro" id="IPR018650">
    <property type="entry name" value="STSV1_Orf64"/>
</dbReference>
<feature type="transmembrane region" description="Helical" evidence="1">
    <location>
        <begin position="177"/>
        <end position="202"/>
    </location>
</feature>
<keyword evidence="1" id="KW-0472">Membrane</keyword>
<keyword evidence="1" id="KW-0812">Transmembrane</keyword>
<feature type="transmembrane region" description="Helical" evidence="1">
    <location>
        <begin position="120"/>
        <end position="138"/>
    </location>
</feature>
<protein>
    <submittedName>
        <fullName evidence="3">Unannotated protein</fullName>
    </submittedName>
</protein>
<reference evidence="3" key="1">
    <citation type="submission" date="2020-05" db="EMBL/GenBank/DDBJ databases">
        <authorList>
            <person name="Chiriac C."/>
            <person name="Salcher M."/>
            <person name="Ghai R."/>
            <person name="Kavagutti S V."/>
        </authorList>
    </citation>
    <scope>NUCLEOTIDE SEQUENCE</scope>
</reference>
<dbReference type="EMBL" id="CAFBPN010000063">
    <property type="protein sequence ID" value="CAB5025206.1"/>
    <property type="molecule type" value="Genomic_DNA"/>
</dbReference>
<feature type="transmembrane region" description="Helical" evidence="1">
    <location>
        <begin position="209"/>
        <end position="230"/>
    </location>
</feature>
<feature type="transmembrane region" description="Helical" evidence="1">
    <location>
        <begin position="90"/>
        <end position="108"/>
    </location>
</feature>
<dbReference type="Pfam" id="PF09852">
    <property type="entry name" value="DUF2079"/>
    <property type="match status" value="1"/>
</dbReference>
<feature type="transmembrane region" description="Helical" evidence="1">
    <location>
        <begin position="12"/>
        <end position="29"/>
    </location>
</feature>
<name>A0A6J7TX46_9ZZZZ</name>
<sequence length="487" mass="54288">MPAVRKSLSSALIWASIFTWIIVVGRLVVHRQDAYATFDFDLGIHDQSLWLLAHGKWFNTVCGLPVFGHHAMFMYYFLVPFVWLGGGPNLWNMFQVIALACAAYPVFLIARHRLKSEFSALAFGIAWLLLPTTAYLAWETFHPETMALPFLLMGYHYATSRPEGIGKHITRHNVVTIAWIAVAMLWKEDIALAVMGLGILLMFRKRLRFGAMLFGGAVLYFLIIGVWFVPHLAGDYSAYGALYGNLGTTPTEVVKTSLRHPSMFVDRLYQNNAVAYGGRITSPLAFLSLLAPLTLLMGLPQYFINILTTADFTWAMMYHYQAIPNVAAIAAAIEGAAFLQRRSRSLARLGVLAVVVCAYIAANSWGLLPFGAKYNTGYWPHGTRDTSGWEAAHDRIGPTDVVSAHYAFVPHAAQREIIYTFPNPWIKTNFLNDDSKFVSPSEVKWLVIKDGTLGQAPQDLLNQLIAQGEYGEAQTVAGITTYKRLKP</sequence>
<feature type="transmembrane region" description="Helical" evidence="1">
    <location>
        <begin position="284"/>
        <end position="304"/>
    </location>
</feature>
<evidence type="ECO:0000313" key="3">
    <source>
        <dbReference type="EMBL" id="CAB5058231.1"/>
    </source>
</evidence>
<evidence type="ECO:0000313" key="2">
    <source>
        <dbReference type="EMBL" id="CAB5025206.1"/>
    </source>
</evidence>
<gene>
    <name evidence="2" type="ORF">UFOPK4098_01095</name>
    <name evidence="3" type="ORF">UFOPK4347_00089</name>
</gene>